<name>A0A0R2BB87_SECCO</name>
<dbReference type="NCBIfam" id="TIGR00109">
    <property type="entry name" value="hemH"/>
    <property type="match status" value="1"/>
</dbReference>
<keyword evidence="5 7" id="KW-0627">Porphyrin biosynthesis</keyword>
<dbReference type="SUPFAM" id="SSF53800">
    <property type="entry name" value="Chelatase"/>
    <property type="match status" value="1"/>
</dbReference>
<reference evidence="9 10" key="1">
    <citation type="journal article" date="2015" name="Genome Announc.">
        <title>Expanding the biotechnology potential of lactobacilli through comparative genomics of 213 strains and associated genera.</title>
        <authorList>
            <person name="Sun Z."/>
            <person name="Harris H.M."/>
            <person name="McCann A."/>
            <person name="Guo C."/>
            <person name="Argimon S."/>
            <person name="Zhang W."/>
            <person name="Yang X."/>
            <person name="Jeffery I.B."/>
            <person name="Cooney J.C."/>
            <person name="Kagawa T.F."/>
            <person name="Liu W."/>
            <person name="Song Y."/>
            <person name="Salvetti E."/>
            <person name="Wrobel A."/>
            <person name="Rasinkangas P."/>
            <person name="Parkhill J."/>
            <person name="Rea M.C."/>
            <person name="O'Sullivan O."/>
            <person name="Ritari J."/>
            <person name="Douillard F.P."/>
            <person name="Paul Ross R."/>
            <person name="Yang R."/>
            <person name="Briner A.E."/>
            <person name="Felis G.E."/>
            <person name="de Vos W.M."/>
            <person name="Barrangou R."/>
            <person name="Klaenhammer T.R."/>
            <person name="Caufield P.W."/>
            <person name="Cui Y."/>
            <person name="Zhang H."/>
            <person name="O'Toole P.W."/>
        </authorList>
    </citation>
    <scope>NUCLEOTIDE SEQUENCE [LARGE SCALE GENOMIC DNA]</scope>
    <source>
        <strain evidence="9 10">DSM 20515</strain>
    </source>
</reference>
<dbReference type="CDD" id="cd03411">
    <property type="entry name" value="Ferrochelatase_N"/>
    <property type="match status" value="1"/>
</dbReference>
<dbReference type="AlphaFoldDB" id="A0A0R2BB87"/>
<evidence type="ECO:0000256" key="6">
    <source>
        <dbReference type="ARBA" id="ARBA00024536"/>
    </source>
</evidence>
<dbReference type="GO" id="GO:0046872">
    <property type="term" value="F:metal ion binding"/>
    <property type="evidence" value="ECO:0007669"/>
    <property type="project" value="UniProtKB-UniRule"/>
</dbReference>
<organism evidence="9 10">
    <name type="scientific">Secundilactobacillus collinoides DSM 20515 = JCM 1123</name>
    <dbReference type="NCBI Taxonomy" id="1423733"/>
    <lineage>
        <taxon>Bacteria</taxon>
        <taxon>Bacillati</taxon>
        <taxon>Bacillota</taxon>
        <taxon>Bacilli</taxon>
        <taxon>Lactobacillales</taxon>
        <taxon>Lactobacillaceae</taxon>
        <taxon>Secundilactobacillus</taxon>
    </lineage>
</organism>
<comment type="caution">
    <text evidence="9">The sequence shown here is derived from an EMBL/GenBank/DDBJ whole genome shotgun (WGS) entry which is preliminary data.</text>
</comment>
<evidence type="ECO:0000256" key="5">
    <source>
        <dbReference type="ARBA" id="ARBA00023244"/>
    </source>
</evidence>
<comment type="pathway">
    <text evidence="1 7 8">Porphyrin-containing compound metabolism; protoheme biosynthesis.</text>
</comment>
<dbReference type="InterPro" id="IPR001015">
    <property type="entry name" value="Ferrochelatase"/>
</dbReference>
<dbReference type="InterPro" id="IPR033659">
    <property type="entry name" value="Ferrochelatase_N"/>
</dbReference>
<comment type="subcellular location">
    <subcellularLocation>
        <location evidence="7 8">Cytoplasm</location>
    </subcellularLocation>
</comment>
<keyword evidence="7" id="KW-0479">Metal-binding</keyword>
<evidence type="ECO:0000313" key="10">
    <source>
        <dbReference type="Proteomes" id="UP000051845"/>
    </source>
</evidence>
<comment type="similarity">
    <text evidence="7 8">Belongs to the ferrochelatase family.</text>
</comment>
<evidence type="ECO:0000256" key="1">
    <source>
        <dbReference type="ARBA" id="ARBA00004744"/>
    </source>
</evidence>
<dbReference type="InterPro" id="IPR019772">
    <property type="entry name" value="Ferrochelatase_AS"/>
</dbReference>
<feature type="binding site" evidence="7">
    <location>
        <position position="269"/>
    </location>
    <ligand>
        <name>Fe(2+)</name>
        <dbReference type="ChEBI" id="CHEBI:29033"/>
    </ligand>
</feature>
<dbReference type="Gene3D" id="3.40.50.1400">
    <property type="match status" value="2"/>
</dbReference>
<keyword evidence="4 7" id="KW-0456">Lyase</keyword>
<dbReference type="EMBL" id="AYYR01000043">
    <property type="protein sequence ID" value="KRM75826.1"/>
    <property type="molecule type" value="Genomic_DNA"/>
</dbReference>
<dbReference type="Proteomes" id="UP000051845">
    <property type="component" value="Unassembled WGS sequence"/>
</dbReference>
<evidence type="ECO:0000256" key="4">
    <source>
        <dbReference type="ARBA" id="ARBA00023239"/>
    </source>
</evidence>
<dbReference type="HAMAP" id="MF_00323">
    <property type="entry name" value="Ferrochelatase"/>
    <property type="match status" value="1"/>
</dbReference>
<keyword evidence="7 8" id="KW-0963">Cytoplasm</keyword>
<evidence type="ECO:0000256" key="8">
    <source>
        <dbReference type="RuleBase" id="RU000607"/>
    </source>
</evidence>
<comment type="catalytic activity">
    <reaction evidence="6">
        <text>Fe-coproporphyrin III + 2 H(+) = coproporphyrin III + Fe(2+)</text>
        <dbReference type="Rhea" id="RHEA:49572"/>
        <dbReference type="ChEBI" id="CHEBI:15378"/>
        <dbReference type="ChEBI" id="CHEBI:29033"/>
        <dbReference type="ChEBI" id="CHEBI:68438"/>
        <dbReference type="ChEBI" id="CHEBI:131725"/>
        <dbReference type="EC" id="4.99.1.9"/>
    </reaction>
    <physiologicalReaction direction="right-to-left" evidence="6">
        <dbReference type="Rhea" id="RHEA:49574"/>
    </physiologicalReaction>
</comment>
<protein>
    <recommendedName>
        <fullName evidence="7">Coproporphyrin III ferrochelatase</fullName>
        <ecNumber evidence="7">4.99.1.9</ecNumber>
    </recommendedName>
</protein>
<dbReference type="UniPathway" id="UPA00252"/>
<feature type="binding site" evidence="7">
    <location>
        <position position="189"/>
    </location>
    <ligand>
        <name>Fe(2+)</name>
        <dbReference type="ChEBI" id="CHEBI:29033"/>
    </ligand>
</feature>
<dbReference type="EC" id="4.99.1.9" evidence="7"/>
<accession>A0A0R2BB87</accession>
<comment type="caution">
    <text evidence="7">Lacks conserved residue(s) required for the propagation of feature annotation.</text>
</comment>
<dbReference type="RefSeq" id="WP_056996652.1">
    <property type="nucleotide sequence ID" value="NZ_AYYR01000043.1"/>
</dbReference>
<dbReference type="CDD" id="cd00419">
    <property type="entry name" value="Ferrochelatase_C"/>
    <property type="match status" value="1"/>
</dbReference>
<keyword evidence="2 7" id="KW-0408">Iron</keyword>
<keyword evidence="3 7" id="KW-0350">Heme biosynthesis</keyword>
<dbReference type="GO" id="GO:0004325">
    <property type="term" value="F:ferrochelatase activity"/>
    <property type="evidence" value="ECO:0007669"/>
    <property type="project" value="UniProtKB-UniRule"/>
</dbReference>
<evidence type="ECO:0000256" key="7">
    <source>
        <dbReference type="HAMAP-Rule" id="MF_00323"/>
    </source>
</evidence>
<dbReference type="PANTHER" id="PTHR11108:SF1">
    <property type="entry name" value="FERROCHELATASE, MITOCHONDRIAL"/>
    <property type="match status" value="1"/>
</dbReference>
<gene>
    <name evidence="7" type="primary">cpfC</name>
    <name evidence="9" type="ORF">FC82_GL001975</name>
</gene>
<proteinExistence type="inferred from homology"/>
<evidence type="ECO:0000256" key="3">
    <source>
        <dbReference type="ARBA" id="ARBA00023133"/>
    </source>
</evidence>
<sequence>MKGVLLINLGTPEEPTAQAVRRYLGAFLSDRRVIQMNPIFWQPILHGMIMPFRGPRSAKLYQKIWTDEGSPLLTITKAQAEQLQTLLPEQRVRFAMSYSQPSIENELTAMTQAGVDDLTILPAYPQYSTTTVASVLDSVHRFYLHQQSSPTLHLISSYCHEPAYLDALANNIKNQLEKHPVEHLVFSYHGIPESYAQQGDPYAKECTDTTAGVVARLNPTVQVSQSYQSQFGPSQWLQPSTHQTLVDLAQGGTRSVAVITPSFIADCLETISEIGIENRGYFEDAGGTELVRIKPVNEDPAFVSALRDIVVVNQRR</sequence>
<comment type="function">
    <text evidence="7 8">Involved in coproporphyrin-dependent heme b biosynthesis. Catalyzes the insertion of ferrous iron into coproporphyrin III to form Fe-coproporphyrin III.</text>
</comment>
<evidence type="ECO:0000256" key="2">
    <source>
        <dbReference type="ARBA" id="ARBA00023004"/>
    </source>
</evidence>
<dbReference type="PATRIC" id="fig|1423733.4.peg.2077"/>
<evidence type="ECO:0000313" key="9">
    <source>
        <dbReference type="EMBL" id="KRM75826.1"/>
    </source>
</evidence>
<dbReference type="Pfam" id="PF00762">
    <property type="entry name" value="Ferrochelatase"/>
    <property type="match status" value="1"/>
</dbReference>
<dbReference type="PROSITE" id="PS00534">
    <property type="entry name" value="FERROCHELATASE"/>
    <property type="match status" value="1"/>
</dbReference>
<dbReference type="InterPro" id="IPR033644">
    <property type="entry name" value="Ferrochelatase_C"/>
</dbReference>
<dbReference type="GO" id="GO:0005737">
    <property type="term" value="C:cytoplasm"/>
    <property type="evidence" value="ECO:0007669"/>
    <property type="project" value="UniProtKB-SubCell"/>
</dbReference>
<dbReference type="STRING" id="33960.TY91_13215"/>
<dbReference type="GO" id="GO:0006783">
    <property type="term" value="P:heme biosynthetic process"/>
    <property type="evidence" value="ECO:0007669"/>
    <property type="project" value="UniProtKB-UniRule"/>
</dbReference>
<dbReference type="PANTHER" id="PTHR11108">
    <property type="entry name" value="FERROCHELATASE"/>
    <property type="match status" value="1"/>
</dbReference>